<keyword evidence="1" id="KW-0378">Hydrolase</keyword>
<dbReference type="PANTHER" id="PTHR12395:SF12">
    <property type="entry name" value="DECAPPING NUCLEASE"/>
    <property type="match status" value="1"/>
</dbReference>
<keyword evidence="3" id="KW-1185">Reference proteome</keyword>
<sequence>MKTTVHVETIGYFWAENIENTTTSPDSLNGNQKYITNTNQAVPYINLNLDVPLYSEDRNNFKSLLNHISRKGWPKSEKPDVVTDQKVLNAVAVGADIPIRLTRIADIIFMWIEKENQDATQQNYEAVFKNFFTKNTEEKAAKCSKKTIFQSRIAGVPFSNILYSGEVDAIDGQCIPTIHIFFSLLSANNQHYNFKVIRSATNTLNFWENKSAQFFWDSVFGNISTLVVGTRTGEKETDPKTRDPLFYPELSIYKLEKFSQETLPLQVAKFAARPRSTFQSWSIIDGEARLKDFFKLIKSTVTTNGDYFVYSQKEEKSIVQKLNDEGDDTRNFILQSIPN</sequence>
<dbReference type="PANTHER" id="PTHR12395">
    <property type="entry name" value="DOM-3 RELATED"/>
    <property type="match status" value="1"/>
</dbReference>
<dbReference type="GO" id="GO:0004518">
    <property type="term" value="F:nuclease activity"/>
    <property type="evidence" value="ECO:0007669"/>
    <property type="project" value="UniProtKB-KW"/>
</dbReference>
<dbReference type="GO" id="GO:0034353">
    <property type="term" value="F:mRNA 5'-diphosphatase activity"/>
    <property type="evidence" value="ECO:0007669"/>
    <property type="project" value="TreeGrafter"/>
</dbReference>
<reference evidence="2" key="1">
    <citation type="submission" date="2007-07" db="EMBL/GenBank/DDBJ databases">
        <title>PCAP assembly of the Caenorhabditis remanei genome.</title>
        <authorList>
            <consortium name="The Caenorhabditis remanei Sequencing Consortium"/>
            <person name="Wilson R.K."/>
        </authorList>
    </citation>
    <scope>NUCLEOTIDE SEQUENCE [LARGE SCALE GENOMIC DNA]</scope>
    <source>
        <strain evidence="2">PB4641</strain>
    </source>
</reference>
<dbReference type="GO" id="GO:0000166">
    <property type="term" value="F:nucleotide binding"/>
    <property type="evidence" value="ECO:0007669"/>
    <property type="project" value="UniProtKB-KW"/>
</dbReference>
<dbReference type="Proteomes" id="UP000008281">
    <property type="component" value="Unassembled WGS sequence"/>
</dbReference>
<gene>
    <name evidence="2" type="ORF">CRE_28331</name>
</gene>
<dbReference type="OMA" id="SANNQHY"/>
<comment type="subcellular location">
    <subcellularLocation>
        <location evidence="1">Nucleus</location>
    </subcellularLocation>
</comment>
<dbReference type="eggNOG" id="ENOG502RADT">
    <property type="taxonomic scope" value="Eukaryota"/>
</dbReference>
<accession>E3LNA2</accession>
<dbReference type="GO" id="GO:0000956">
    <property type="term" value="P:nuclear-transcribed mRNA catabolic process"/>
    <property type="evidence" value="ECO:0007669"/>
    <property type="project" value="TreeGrafter"/>
</dbReference>
<dbReference type="OrthoDB" id="5872150at2759"/>
<dbReference type="STRING" id="31234.E3LNA2"/>
<dbReference type="AlphaFoldDB" id="E3LNA2"/>
<protein>
    <recommendedName>
        <fullName evidence="1">Decapping nuclease</fullName>
        <ecNumber evidence="1">3.6.1.-</ecNumber>
    </recommendedName>
</protein>
<comment type="cofactor">
    <cofactor evidence="1">
        <name>a divalent metal cation</name>
        <dbReference type="ChEBI" id="CHEBI:60240"/>
    </cofactor>
</comment>
<dbReference type="GO" id="GO:0003723">
    <property type="term" value="F:RNA binding"/>
    <property type="evidence" value="ECO:0007669"/>
    <property type="project" value="UniProtKB-KW"/>
</dbReference>
<dbReference type="EC" id="3.6.1.-" evidence="1"/>
<keyword evidence="1" id="KW-0540">Nuclease</keyword>
<keyword evidence="1" id="KW-0694">RNA-binding</keyword>
<dbReference type="HOGENOM" id="CLU_046467_0_0_1"/>
<dbReference type="GO" id="GO:0046872">
    <property type="term" value="F:metal ion binding"/>
    <property type="evidence" value="ECO:0007669"/>
    <property type="project" value="UniProtKB-KW"/>
</dbReference>
<organism evidence="3">
    <name type="scientific">Caenorhabditis remanei</name>
    <name type="common">Caenorhabditis vulgaris</name>
    <dbReference type="NCBI Taxonomy" id="31234"/>
    <lineage>
        <taxon>Eukaryota</taxon>
        <taxon>Metazoa</taxon>
        <taxon>Ecdysozoa</taxon>
        <taxon>Nematoda</taxon>
        <taxon>Chromadorea</taxon>
        <taxon>Rhabditida</taxon>
        <taxon>Rhabditina</taxon>
        <taxon>Rhabditomorpha</taxon>
        <taxon>Rhabditoidea</taxon>
        <taxon>Rhabditidae</taxon>
        <taxon>Peloderinae</taxon>
        <taxon>Caenorhabditis</taxon>
    </lineage>
</organism>
<evidence type="ECO:0000256" key="1">
    <source>
        <dbReference type="RuleBase" id="RU367113"/>
    </source>
</evidence>
<comment type="function">
    <text evidence="1">Decapping enzyme for NAD-capped RNAs: specifically hydrolyzes the nicotinamide adenine dinucleotide (NAD) cap from a subset of RNAs by removing the entire NAD moiety from the 5'-end of an NAD-capped RNA.</text>
</comment>
<keyword evidence="1" id="KW-0547">Nucleotide-binding</keyword>
<proteinExistence type="inferred from homology"/>
<comment type="similarity">
    <text evidence="1">Belongs to the DXO/Dom3Z family.</text>
</comment>
<dbReference type="EMBL" id="DS268411">
    <property type="protein sequence ID" value="EFP03134.1"/>
    <property type="molecule type" value="Genomic_DNA"/>
</dbReference>
<dbReference type="GO" id="GO:0005829">
    <property type="term" value="C:cytosol"/>
    <property type="evidence" value="ECO:0007669"/>
    <property type="project" value="TreeGrafter"/>
</dbReference>
<name>E3LNA2_CAERE</name>
<keyword evidence="1" id="KW-0539">Nucleus</keyword>
<dbReference type="InterPro" id="IPR039039">
    <property type="entry name" value="RAI1-like_fam"/>
</dbReference>
<evidence type="ECO:0000313" key="3">
    <source>
        <dbReference type="Proteomes" id="UP000008281"/>
    </source>
</evidence>
<dbReference type="GO" id="GO:0110155">
    <property type="term" value="P:NAD-cap decapping"/>
    <property type="evidence" value="ECO:0007669"/>
    <property type="project" value="TreeGrafter"/>
</dbReference>
<dbReference type="InParanoid" id="E3LNA2"/>
<keyword evidence="1" id="KW-0479">Metal-binding</keyword>
<evidence type="ECO:0000313" key="2">
    <source>
        <dbReference type="EMBL" id="EFP03134.1"/>
    </source>
</evidence>
<dbReference type="GO" id="GO:0005634">
    <property type="term" value="C:nucleus"/>
    <property type="evidence" value="ECO:0007669"/>
    <property type="project" value="UniProtKB-SubCell"/>
</dbReference>